<protein>
    <recommendedName>
        <fullName evidence="5">Acyl-CoA dehydrogenase</fullName>
    </recommendedName>
</protein>
<reference evidence="3 4" key="1">
    <citation type="submission" date="2019-12" db="EMBL/GenBank/DDBJ databases">
        <title>Snethiella sp. nov. sp. isolated from sea sand.</title>
        <authorList>
            <person name="Kim J."/>
            <person name="Jeong S.E."/>
            <person name="Jung H.S."/>
            <person name="Jeon C.O."/>
        </authorList>
    </citation>
    <scope>NUCLEOTIDE SEQUENCE [LARGE SCALE GENOMIC DNA]</scope>
    <source>
        <strain evidence="3 4">DP05</strain>
    </source>
</reference>
<evidence type="ECO:0008006" key="5">
    <source>
        <dbReference type="Google" id="ProtNLM"/>
    </source>
</evidence>
<dbReference type="Pfam" id="PF02770">
    <property type="entry name" value="Acyl-CoA_dh_M"/>
    <property type="match status" value="1"/>
</dbReference>
<dbReference type="PANTHER" id="PTHR43884:SF19">
    <property type="entry name" value="ACYL-COA DEHYDROGENASE FADE4-RELATED"/>
    <property type="match status" value="1"/>
</dbReference>
<sequence length="375" mass="40153">MTPADNPKMQALSKIHHFATTKIKSRRAELIAAKVFPEELWHDFANSGLASLSLPEEYGGLAADYSTLSLAGRTLNQVGGVPGVTMVFMAHWLMSKLHIAGDAPSALKQQLLPELAKGETTLSVAISEPGAGAHPKLLKTTARREGEEYILNGEKAFLTNGPIANHFIVLAITDEANGKKAFSAILVSADSEGFRRTEGVKIDFLHPCPHGGIILENCRVPIANLIGKEGDALNRTSLRMRAIEDATGAGSQVGSMYCLLSDVATHATEIQALKIGAIATRLKALDVIAAHLASMANTTGDDLQPLLELQLGFHQECKACADALEEVLEELAISDQPQISLLVRDISKSLTIARNAHTIRLTKIGRTIINNPANL</sequence>
<dbReference type="Gene3D" id="2.40.110.10">
    <property type="entry name" value="Butyryl-CoA Dehydrogenase, subunit A, domain 2"/>
    <property type="match status" value="1"/>
</dbReference>
<dbReference type="AlphaFoldDB" id="A0A6L8WB81"/>
<dbReference type="Gene3D" id="1.10.540.10">
    <property type="entry name" value="Acyl-CoA dehydrogenase/oxidase, N-terminal domain"/>
    <property type="match status" value="1"/>
</dbReference>
<dbReference type="InterPro" id="IPR013786">
    <property type="entry name" value="AcylCoA_DH/ox_N"/>
</dbReference>
<dbReference type="RefSeq" id="WP_161316170.1">
    <property type="nucleotide sequence ID" value="NZ_WTUW01000002.1"/>
</dbReference>
<dbReference type="InterPro" id="IPR006091">
    <property type="entry name" value="Acyl-CoA_Oxase/DH_mid-dom"/>
</dbReference>
<dbReference type="InterPro" id="IPR009100">
    <property type="entry name" value="AcylCoA_DH/oxidase_NM_dom_sf"/>
</dbReference>
<dbReference type="InterPro" id="IPR046373">
    <property type="entry name" value="Acyl-CoA_Oxase/DH_mid-dom_sf"/>
</dbReference>
<dbReference type="SUPFAM" id="SSF56645">
    <property type="entry name" value="Acyl-CoA dehydrogenase NM domain-like"/>
    <property type="match status" value="1"/>
</dbReference>
<dbReference type="InterPro" id="IPR037069">
    <property type="entry name" value="AcylCoA_DH/ox_N_sf"/>
</dbReference>
<dbReference type="EMBL" id="WTUW01000002">
    <property type="protein sequence ID" value="MZR31693.1"/>
    <property type="molecule type" value="Genomic_DNA"/>
</dbReference>
<dbReference type="GO" id="GO:0005886">
    <property type="term" value="C:plasma membrane"/>
    <property type="evidence" value="ECO:0007669"/>
    <property type="project" value="TreeGrafter"/>
</dbReference>
<dbReference type="GO" id="GO:0003995">
    <property type="term" value="F:acyl-CoA dehydrogenase activity"/>
    <property type="evidence" value="ECO:0007669"/>
    <property type="project" value="TreeGrafter"/>
</dbReference>
<evidence type="ECO:0000313" key="3">
    <source>
        <dbReference type="EMBL" id="MZR31693.1"/>
    </source>
</evidence>
<gene>
    <name evidence="3" type="ORF">GQE98_13710</name>
</gene>
<comment type="caution">
    <text evidence="3">The sequence shown here is derived from an EMBL/GenBank/DDBJ whole genome shotgun (WGS) entry which is preliminary data.</text>
</comment>
<dbReference type="GO" id="GO:0050660">
    <property type="term" value="F:flavin adenine dinucleotide binding"/>
    <property type="evidence" value="ECO:0007669"/>
    <property type="project" value="InterPro"/>
</dbReference>
<keyword evidence="4" id="KW-1185">Reference proteome</keyword>
<feature type="domain" description="Acyl-CoA dehydrogenase/oxidase N-terminal" evidence="2">
    <location>
        <begin position="13"/>
        <end position="119"/>
    </location>
</feature>
<evidence type="ECO:0000259" key="2">
    <source>
        <dbReference type="Pfam" id="PF02771"/>
    </source>
</evidence>
<proteinExistence type="predicted"/>
<accession>A0A6L8WB81</accession>
<feature type="domain" description="Acyl-CoA oxidase/dehydrogenase middle" evidence="1">
    <location>
        <begin position="124"/>
        <end position="198"/>
    </location>
</feature>
<dbReference type="Proteomes" id="UP000476030">
    <property type="component" value="Unassembled WGS sequence"/>
</dbReference>
<dbReference type="PANTHER" id="PTHR43884">
    <property type="entry name" value="ACYL-COA DEHYDROGENASE"/>
    <property type="match status" value="1"/>
</dbReference>
<organism evidence="3 4">
    <name type="scientific">Sneathiella litorea</name>
    <dbReference type="NCBI Taxonomy" id="2606216"/>
    <lineage>
        <taxon>Bacteria</taxon>
        <taxon>Pseudomonadati</taxon>
        <taxon>Pseudomonadota</taxon>
        <taxon>Alphaproteobacteria</taxon>
        <taxon>Sneathiellales</taxon>
        <taxon>Sneathiellaceae</taxon>
        <taxon>Sneathiella</taxon>
    </lineage>
</organism>
<evidence type="ECO:0000313" key="4">
    <source>
        <dbReference type="Proteomes" id="UP000476030"/>
    </source>
</evidence>
<name>A0A6L8WB81_9PROT</name>
<evidence type="ECO:0000259" key="1">
    <source>
        <dbReference type="Pfam" id="PF02770"/>
    </source>
</evidence>
<dbReference type="Pfam" id="PF02771">
    <property type="entry name" value="Acyl-CoA_dh_N"/>
    <property type="match status" value="1"/>
</dbReference>